<evidence type="ECO:0000313" key="3">
    <source>
        <dbReference type="Proteomes" id="UP001175227"/>
    </source>
</evidence>
<feature type="region of interest" description="Disordered" evidence="1">
    <location>
        <begin position="140"/>
        <end position="166"/>
    </location>
</feature>
<protein>
    <submittedName>
        <fullName evidence="2">Uncharacterized protein</fullName>
    </submittedName>
</protein>
<gene>
    <name evidence="2" type="ORF">IW261DRAFT_1566594</name>
</gene>
<proteinExistence type="predicted"/>
<sequence length="311" mass="35182">MHAEEHYSWETFDQFINSLFGEDTCKNGRLSNAHFRGPQGMQLVADYMSKAASASWLIWDAALPKYKCIHDELQFLLSNDKQDYHPPKHAPQNNSDNDVTLDILDSDGNEIVDSDTDLMAVLKVRRAKGAAHMQAQMHEEMRKKMRKRPNKLKRGNGSKQTSGPTLSYSDVEEIINDGQHTGNRHGPVNKSIAWFHDAVLVMTDDGEMIWKFVCQHCGRTCKLPHTLKGPNPNFSDEEHLPSMTNIAGHPAKCSQKLDKNSENDAEKMNPGLADKLNLVQSRKLMESWLKEGNLDPDAIVTRKGFLWLFAV</sequence>
<accession>A0AA39P3W7</accession>
<dbReference type="EMBL" id="JAUEPR010000018">
    <property type="protein sequence ID" value="KAK0477115.1"/>
    <property type="molecule type" value="Genomic_DNA"/>
</dbReference>
<organism evidence="2 3">
    <name type="scientific">Armillaria novae-zelandiae</name>
    <dbReference type="NCBI Taxonomy" id="153914"/>
    <lineage>
        <taxon>Eukaryota</taxon>
        <taxon>Fungi</taxon>
        <taxon>Dikarya</taxon>
        <taxon>Basidiomycota</taxon>
        <taxon>Agaricomycotina</taxon>
        <taxon>Agaricomycetes</taxon>
        <taxon>Agaricomycetidae</taxon>
        <taxon>Agaricales</taxon>
        <taxon>Marasmiineae</taxon>
        <taxon>Physalacriaceae</taxon>
        <taxon>Armillaria</taxon>
    </lineage>
</organism>
<evidence type="ECO:0000256" key="1">
    <source>
        <dbReference type="SAM" id="MobiDB-lite"/>
    </source>
</evidence>
<name>A0AA39P3W7_9AGAR</name>
<feature type="compositionally biased region" description="Basic residues" evidence="1">
    <location>
        <begin position="143"/>
        <end position="156"/>
    </location>
</feature>
<dbReference type="Proteomes" id="UP001175227">
    <property type="component" value="Unassembled WGS sequence"/>
</dbReference>
<comment type="caution">
    <text evidence="2">The sequence shown here is derived from an EMBL/GenBank/DDBJ whole genome shotgun (WGS) entry which is preliminary data.</text>
</comment>
<reference evidence="2" key="1">
    <citation type="submission" date="2023-06" db="EMBL/GenBank/DDBJ databases">
        <authorList>
            <consortium name="Lawrence Berkeley National Laboratory"/>
            <person name="Ahrendt S."/>
            <person name="Sahu N."/>
            <person name="Indic B."/>
            <person name="Wong-Bajracharya J."/>
            <person name="Merenyi Z."/>
            <person name="Ke H.-M."/>
            <person name="Monk M."/>
            <person name="Kocsube S."/>
            <person name="Drula E."/>
            <person name="Lipzen A."/>
            <person name="Balint B."/>
            <person name="Henrissat B."/>
            <person name="Andreopoulos B."/>
            <person name="Martin F.M."/>
            <person name="Harder C.B."/>
            <person name="Rigling D."/>
            <person name="Ford K.L."/>
            <person name="Foster G.D."/>
            <person name="Pangilinan J."/>
            <person name="Papanicolaou A."/>
            <person name="Barry K."/>
            <person name="LaButti K."/>
            <person name="Viragh M."/>
            <person name="Koriabine M."/>
            <person name="Yan M."/>
            <person name="Riley R."/>
            <person name="Champramary S."/>
            <person name="Plett K.L."/>
            <person name="Tsai I.J."/>
            <person name="Slot J."/>
            <person name="Sipos G."/>
            <person name="Plett J."/>
            <person name="Nagy L.G."/>
            <person name="Grigoriev I.V."/>
        </authorList>
    </citation>
    <scope>NUCLEOTIDE SEQUENCE</scope>
    <source>
        <strain evidence="2">ICMP 16352</strain>
    </source>
</reference>
<dbReference type="AlphaFoldDB" id="A0AA39P3W7"/>
<keyword evidence="3" id="KW-1185">Reference proteome</keyword>
<evidence type="ECO:0000313" key="2">
    <source>
        <dbReference type="EMBL" id="KAK0477115.1"/>
    </source>
</evidence>
<feature type="compositionally biased region" description="Polar residues" evidence="1">
    <location>
        <begin position="157"/>
        <end position="166"/>
    </location>
</feature>